<accession>B4GL55</accession>
<dbReference type="EMBL" id="CH479185">
    <property type="protein sequence ID" value="EDW38279.1"/>
    <property type="molecule type" value="Genomic_DNA"/>
</dbReference>
<proteinExistence type="predicted"/>
<dbReference type="Pfam" id="PF16470">
    <property type="entry name" value="S8_pro-domain"/>
    <property type="match status" value="1"/>
</dbReference>
<sequence length="166" mass="17114">MKNDVVRWSRQPTSNIISSNSTTSSSRSRSNRSHNSRSALVFICNFNVGFVAGSVASASSPAPTPAPPSLKVDAGQSPVLPPYVLDYETGGRAKLTPSNGGKYGNSGGSSSSSSGGGSSNNAVGHYTHTWAVHIPSGDNGNADAVARDHGFVNLGKMTIRACKECT</sequence>
<protein>
    <submittedName>
        <fullName evidence="3">GL12505</fullName>
    </submittedName>
</protein>
<dbReference type="eggNOG" id="KOG3525">
    <property type="taxonomic scope" value="Eukaryota"/>
</dbReference>
<reference evidence="3 4" key="1">
    <citation type="journal article" date="2007" name="Nature">
        <title>Evolution of genes and genomes on the Drosophila phylogeny.</title>
        <authorList>
            <consortium name="Drosophila 12 Genomes Consortium"/>
            <person name="Clark A.G."/>
            <person name="Eisen M.B."/>
            <person name="Smith D.R."/>
            <person name="Bergman C.M."/>
            <person name="Oliver B."/>
            <person name="Markow T.A."/>
            <person name="Kaufman T.C."/>
            <person name="Kellis M."/>
            <person name="Gelbart W."/>
            <person name="Iyer V.N."/>
            <person name="Pollard D.A."/>
            <person name="Sackton T.B."/>
            <person name="Larracuente A.M."/>
            <person name="Singh N.D."/>
            <person name="Abad J.P."/>
            <person name="Abt D.N."/>
            <person name="Adryan B."/>
            <person name="Aguade M."/>
            <person name="Akashi H."/>
            <person name="Anderson W.W."/>
            <person name="Aquadro C.F."/>
            <person name="Ardell D.H."/>
            <person name="Arguello R."/>
            <person name="Artieri C.G."/>
            <person name="Barbash D.A."/>
            <person name="Barker D."/>
            <person name="Barsanti P."/>
            <person name="Batterham P."/>
            <person name="Batzoglou S."/>
            <person name="Begun D."/>
            <person name="Bhutkar A."/>
            <person name="Blanco E."/>
            <person name="Bosak S.A."/>
            <person name="Bradley R.K."/>
            <person name="Brand A.D."/>
            <person name="Brent M.R."/>
            <person name="Brooks A.N."/>
            <person name="Brown R.H."/>
            <person name="Butlin R.K."/>
            <person name="Caggese C."/>
            <person name="Calvi B.R."/>
            <person name="Bernardo de Carvalho A."/>
            <person name="Caspi A."/>
            <person name="Castrezana S."/>
            <person name="Celniker S.E."/>
            <person name="Chang J.L."/>
            <person name="Chapple C."/>
            <person name="Chatterji S."/>
            <person name="Chinwalla A."/>
            <person name="Civetta A."/>
            <person name="Clifton S.W."/>
            <person name="Comeron J.M."/>
            <person name="Costello J.C."/>
            <person name="Coyne J.A."/>
            <person name="Daub J."/>
            <person name="David R.G."/>
            <person name="Delcher A.L."/>
            <person name="Delehaunty K."/>
            <person name="Do C.B."/>
            <person name="Ebling H."/>
            <person name="Edwards K."/>
            <person name="Eickbush T."/>
            <person name="Evans J.D."/>
            <person name="Filipski A."/>
            <person name="Findeiss S."/>
            <person name="Freyhult E."/>
            <person name="Fulton L."/>
            <person name="Fulton R."/>
            <person name="Garcia A.C."/>
            <person name="Gardiner A."/>
            <person name="Garfield D.A."/>
            <person name="Garvin B.E."/>
            <person name="Gibson G."/>
            <person name="Gilbert D."/>
            <person name="Gnerre S."/>
            <person name="Godfrey J."/>
            <person name="Good R."/>
            <person name="Gotea V."/>
            <person name="Gravely B."/>
            <person name="Greenberg A.J."/>
            <person name="Griffiths-Jones S."/>
            <person name="Gross S."/>
            <person name="Guigo R."/>
            <person name="Gustafson E.A."/>
            <person name="Haerty W."/>
            <person name="Hahn M.W."/>
            <person name="Halligan D.L."/>
            <person name="Halpern A.L."/>
            <person name="Halter G.M."/>
            <person name="Han M.V."/>
            <person name="Heger A."/>
            <person name="Hillier L."/>
            <person name="Hinrichs A.S."/>
            <person name="Holmes I."/>
            <person name="Hoskins R.A."/>
            <person name="Hubisz M.J."/>
            <person name="Hultmark D."/>
            <person name="Huntley M.A."/>
            <person name="Jaffe D.B."/>
            <person name="Jagadeeshan S."/>
            <person name="Jeck W.R."/>
            <person name="Johnson J."/>
            <person name="Jones C.D."/>
            <person name="Jordan W.C."/>
            <person name="Karpen G.H."/>
            <person name="Kataoka E."/>
            <person name="Keightley P.D."/>
            <person name="Kheradpour P."/>
            <person name="Kirkness E.F."/>
            <person name="Koerich L.B."/>
            <person name="Kristiansen K."/>
            <person name="Kudrna D."/>
            <person name="Kulathinal R.J."/>
            <person name="Kumar S."/>
            <person name="Kwok R."/>
            <person name="Lander E."/>
            <person name="Langley C.H."/>
            <person name="Lapoint R."/>
            <person name="Lazzaro B.P."/>
            <person name="Lee S.J."/>
            <person name="Levesque L."/>
            <person name="Li R."/>
            <person name="Lin C.F."/>
            <person name="Lin M.F."/>
            <person name="Lindblad-Toh K."/>
            <person name="Llopart A."/>
            <person name="Long M."/>
            <person name="Low L."/>
            <person name="Lozovsky E."/>
            <person name="Lu J."/>
            <person name="Luo M."/>
            <person name="Machado C.A."/>
            <person name="Makalowski W."/>
            <person name="Marzo M."/>
            <person name="Matsuda M."/>
            <person name="Matzkin L."/>
            <person name="McAllister B."/>
            <person name="McBride C.S."/>
            <person name="McKernan B."/>
            <person name="McKernan K."/>
            <person name="Mendez-Lago M."/>
            <person name="Minx P."/>
            <person name="Mollenhauer M.U."/>
            <person name="Montooth K."/>
            <person name="Mount S.M."/>
            <person name="Mu X."/>
            <person name="Myers E."/>
            <person name="Negre B."/>
            <person name="Newfeld S."/>
            <person name="Nielsen R."/>
            <person name="Noor M.A."/>
            <person name="O'Grady P."/>
            <person name="Pachter L."/>
            <person name="Papaceit M."/>
            <person name="Parisi M.J."/>
            <person name="Parisi M."/>
            <person name="Parts L."/>
            <person name="Pedersen J.S."/>
            <person name="Pesole G."/>
            <person name="Phillippy A.M."/>
            <person name="Ponting C.P."/>
            <person name="Pop M."/>
            <person name="Porcelli D."/>
            <person name="Powell J.R."/>
            <person name="Prohaska S."/>
            <person name="Pruitt K."/>
            <person name="Puig M."/>
            <person name="Quesneville H."/>
            <person name="Ram K.R."/>
            <person name="Rand D."/>
            <person name="Rasmussen M.D."/>
            <person name="Reed L.K."/>
            <person name="Reenan R."/>
            <person name="Reily A."/>
            <person name="Remington K.A."/>
            <person name="Rieger T.T."/>
            <person name="Ritchie M.G."/>
            <person name="Robin C."/>
            <person name="Rogers Y.H."/>
            <person name="Rohde C."/>
            <person name="Rozas J."/>
            <person name="Rubenfield M.J."/>
            <person name="Ruiz A."/>
            <person name="Russo S."/>
            <person name="Salzberg S.L."/>
            <person name="Sanchez-Gracia A."/>
            <person name="Saranga D.J."/>
            <person name="Sato H."/>
            <person name="Schaeffer S.W."/>
            <person name="Schatz M.C."/>
            <person name="Schlenke T."/>
            <person name="Schwartz R."/>
            <person name="Segarra C."/>
            <person name="Singh R.S."/>
            <person name="Sirot L."/>
            <person name="Sirota M."/>
            <person name="Sisneros N.B."/>
            <person name="Smith C.D."/>
            <person name="Smith T.F."/>
            <person name="Spieth J."/>
            <person name="Stage D.E."/>
            <person name="Stark A."/>
            <person name="Stephan W."/>
            <person name="Strausberg R.L."/>
            <person name="Strempel S."/>
            <person name="Sturgill D."/>
            <person name="Sutton G."/>
            <person name="Sutton G.G."/>
            <person name="Tao W."/>
            <person name="Teichmann S."/>
            <person name="Tobari Y.N."/>
            <person name="Tomimura Y."/>
            <person name="Tsolas J.M."/>
            <person name="Valente V.L."/>
            <person name="Venter E."/>
            <person name="Venter J.C."/>
            <person name="Vicario S."/>
            <person name="Vieira F.G."/>
            <person name="Vilella A.J."/>
            <person name="Villasante A."/>
            <person name="Walenz B."/>
            <person name="Wang J."/>
            <person name="Wasserman M."/>
            <person name="Watts T."/>
            <person name="Wilson D."/>
            <person name="Wilson R.K."/>
            <person name="Wing R.A."/>
            <person name="Wolfner M.F."/>
            <person name="Wong A."/>
            <person name="Wong G.K."/>
            <person name="Wu C.I."/>
            <person name="Wu G."/>
            <person name="Yamamoto D."/>
            <person name="Yang H.P."/>
            <person name="Yang S.P."/>
            <person name="Yorke J.A."/>
            <person name="Yoshida K."/>
            <person name="Zdobnov E."/>
            <person name="Zhang P."/>
            <person name="Zhang Y."/>
            <person name="Zimin A.V."/>
            <person name="Baldwin J."/>
            <person name="Abdouelleil A."/>
            <person name="Abdulkadir J."/>
            <person name="Abebe A."/>
            <person name="Abera B."/>
            <person name="Abreu J."/>
            <person name="Acer S.C."/>
            <person name="Aftuck L."/>
            <person name="Alexander A."/>
            <person name="An P."/>
            <person name="Anderson E."/>
            <person name="Anderson S."/>
            <person name="Arachi H."/>
            <person name="Azer M."/>
            <person name="Bachantsang P."/>
            <person name="Barry A."/>
            <person name="Bayul T."/>
            <person name="Berlin A."/>
            <person name="Bessette D."/>
            <person name="Bloom T."/>
            <person name="Blye J."/>
            <person name="Boguslavskiy L."/>
            <person name="Bonnet C."/>
            <person name="Boukhgalter B."/>
            <person name="Bourzgui I."/>
            <person name="Brown A."/>
            <person name="Cahill P."/>
            <person name="Channer S."/>
            <person name="Cheshatsang Y."/>
            <person name="Chuda L."/>
            <person name="Citroen M."/>
            <person name="Collymore A."/>
            <person name="Cooke P."/>
            <person name="Costello M."/>
            <person name="D'Aco K."/>
            <person name="Daza R."/>
            <person name="De Haan G."/>
            <person name="DeGray S."/>
            <person name="DeMaso C."/>
            <person name="Dhargay N."/>
            <person name="Dooley K."/>
            <person name="Dooley E."/>
            <person name="Doricent M."/>
            <person name="Dorje P."/>
            <person name="Dorjee K."/>
            <person name="Dupes A."/>
            <person name="Elong R."/>
            <person name="Falk J."/>
            <person name="Farina A."/>
            <person name="Faro S."/>
            <person name="Ferguson D."/>
            <person name="Fisher S."/>
            <person name="Foley C.D."/>
            <person name="Franke A."/>
            <person name="Friedrich D."/>
            <person name="Gadbois L."/>
            <person name="Gearin G."/>
            <person name="Gearin C.R."/>
            <person name="Giannoukos G."/>
            <person name="Goode T."/>
            <person name="Graham J."/>
            <person name="Grandbois E."/>
            <person name="Grewal S."/>
            <person name="Gyaltsen K."/>
            <person name="Hafez N."/>
            <person name="Hagos B."/>
            <person name="Hall J."/>
            <person name="Henson C."/>
            <person name="Hollinger A."/>
            <person name="Honan T."/>
            <person name="Huard M.D."/>
            <person name="Hughes L."/>
            <person name="Hurhula B."/>
            <person name="Husby M.E."/>
            <person name="Kamat A."/>
            <person name="Kanga B."/>
            <person name="Kashin S."/>
            <person name="Khazanovich D."/>
            <person name="Kisner P."/>
            <person name="Lance K."/>
            <person name="Lara M."/>
            <person name="Lee W."/>
            <person name="Lennon N."/>
            <person name="Letendre F."/>
            <person name="LeVine R."/>
            <person name="Lipovsky A."/>
            <person name="Liu X."/>
            <person name="Liu J."/>
            <person name="Liu S."/>
            <person name="Lokyitsang T."/>
            <person name="Lokyitsang Y."/>
            <person name="Lubonja R."/>
            <person name="Lui A."/>
            <person name="MacDonald P."/>
            <person name="Magnisalis V."/>
            <person name="Maru K."/>
            <person name="Matthews C."/>
            <person name="McCusker W."/>
            <person name="McDonough S."/>
            <person name="Mehta T."/>
            <person name="Meldrim J."/>
            <person name="Meneus L."/>
            <person name="Mihai O."/>
            <person name="Mihalev A."/>
            <person name="Mihova T."/>
            <person name="Mittelman R."/>
            <person name="Mlenga V."/>
            <person name="Montmayeur A."/>
            <person name="Mulrain L."/>
            <person name="Navidi A."/>
            <person name="Naylor J."/>
            <person name="Negash T."/>
            <person name="Nguyen T."/>
            <person name="Nguyen N."/>
            <person name="Nicol R."/>
            <person name="Norbu C."/>
            <person name="Norbu N."/>
            <person name="Novod N."/>
            <person name="O'Neill B."/>
            <person name="Osman S."/>
            <person name="Markiewicz E."/>
            <person name="Oyono O.L."/>
            <person name="Patti C."/>
            <person name="Phunkhang P."/>
            <person name="Pierre F."/>
            <person name="Priest M."/>
            <person name="Raghuraman S."/>
            <person name="Rege F."/>
            <person name="Reyes R."/>
            <person name="Rise C."/>
            <person name="Rogov P."/>
            <person name="Ross K."/>
            <person name="Ryan E."/>
            <person name="Settipalli S."/>
            <person name="Shea T."/>
            <person name="Sherpa N."/>
            <person name="Shi L."/>
            <person name="Shih D."/>
            <person name="Sparrow T."/>
            <person name="Spaulding J."/>
            <person name="Stalker J."/>
            <person name="Stange-Thomann N."/>
            <person name="Stavropoulos S."/>
            <person name="Stone C."/>
            <person name="Strader C."/>
            <person name="Tesfaye S."/>
            <person name="Thomson T."/>
            <person name="Thoulutsang Y."/>
            <person name="Thoulutsang D."/>
            <person name="Topham K."/>
            <person name="Topping I."/>
            <person name="Tsamla T."/>
            <person name="Vassiliev H."/>
            <person name="Vo A."/>
            <person name="Wangchuk T."/>
            <person name="Wangdi T."/>
            <person name="Weiand M."/>
            <person name="Wilkinson J."/>
            <person name="Wilson A."/>
            <person name="Yadav S."/>
            <person name="Young G."/>
            <person name="Yu Q."/>
            <person name="Zembek L."/>
            <person name="Zhong D."/>
            <person name="Zimmer A."/>
            <person name="Zwirko Z."/>
            <person name="Jaffe D.B."/>
            <person name="Alvarez P."/>
            <person name="Brockman W."/>
            <person name="Butler J."/>
            <person name="Chin C."/>
            <person name="Gnerre S."/>
            <person name="Grabherr M."/>
            <person name="Kleber M."/>
            <person name="Mauceli E."/>
            <person name="MacCallum I."/>
        </authorList>
    </citation>
    <scope>NUCLEOTIDE SEQUENCE [LARGE SCALE GENOMIC DNA]</scope>
    <source>
        <strain evidence="4">MSH-3 / Tucson 14011-0111.49</strain>
    </source>
</reference>
<feature type="compositionally biased region" description="Low complexity" evidence="1">
    <location>
        <begin position="13"/>
        <end position="28"/>
    </location>
</feature>
<dbReference type="InterPro" id="IPR032815">
    <property type="entry name" value="S8_pro-domain"/>
</dbReference>
<dbReference type="Proteomes" id="UP000008744">
    <property type="component" value="Unassembled WGS sequence"/>
</dbReference>
<dbReference type="HOGENOM" id="CLU_1604464_0_0_1"/>
<evidence type="ECO:0000313" key="3">
    <source>
        <dbReference type="EMBL" id="EDW38279.1"/>
    </source>
</evidence>
<dbReference type="InterPro" id="IPR038466">
    <property type="entry name" value="S8_pro-domain_sf"/>
</dbReference>
<gene>
    <name evidence="3" type="primary">Dper\GL12505</name>
    <name evidence="3" type="ORF">Dper_GL12505</name>
</gene>
<name>B4GL55_DROPE</name>
<organism evidence="4">
    <name type="scientific">Drosophila persimilis</name>
    <name type="common">Fruit fly</name>
    <dbReference type="NCBI Taxonomy" id="7234"/>
    <lineage>
        <taxon>Eukaryota</taxon>
        <taxon>Metazoa</taxon>
        <taxon>Ecdysozoa</taxon>
        <taxon>Arthropoda</taxon>
        <taxon>Hexapoda</taxon>
        <taxon>Insecta</taxon>
        <taxon>Pterygota</taxon>
        <taxon>Neoptera</taxon>
        <taxon>Endopterygota</taxon>
        <taxon>Diptera</taxon>
        <taxon>Brachycera</taxon>
        <taxon>Muscomorpha</taxon>
        <taxon>Ephydroidea</taxon>
        <taxon>Drosophilidae</taxon>
        <taxon>Drosophila</taxon>
        <taxon>Sophophora</taxon>
    </lineage>
</organism>
<evidence type="ECO:0000313" key="4">
    <source>
        <dbReference type="Proteomes" id="UP000008744"/>
    </source>
</evidence>
<dbReference type="STRING" id="7234.B4GL55"/>
<keyword evidence="4" id="KW-1185">Reference proteome</keyword>
<feature type="domain" description="Peptidase S8 pro-domain" evidence="2">
    <location>
        <begin position="129"/>
        <end position="157"/>
    </location>
</feature>
<dbReference type="OrthoDB" id="300641at2759"/>
<evidence type="ECO:0000259" key="2">
    <source>
        <dbReference type="Pfam" id="PF16470"/>
    </source>
</evidence>
<dbReference type="PhylomeDB" id="B4GL55"/>
<feature type="region of interest" description="Disordered" evidence="1">
    <location>
        <begin position="56"/>
        <end position="120"/>
    </location>
</feature>
<dbReference type="SUPFAM" id="SSF54897">
    <property type="entry name" value="Protease propeptides/inhibitors"/>
    <property type="match status" value="1"/>
</dbReference>
<feature type="region of interest" description="Disordered" evidence="1">
    <location>
        <begin position="1"/>
        <end position="32"/>
    </location>
</feature>
<dbReference type="AlphaFoldDB" id="B4GL55"/>
<dbReference type="Gene3D" id="3.30.70.850">
    <property type="entry name" value="Peptidase S8, pro-domain"/>
    <property type="match status" value="1"/>
</dbReference>
<evidence type="ECO:0000256" key="1">
    <source>
        <dbReference type="SAM" id="MobiDB-lite"/>
    </source>
</evidence>